<accession>S6AEM1</accession>
<evidence type="ECO:0000313" key="3">
    <source>
        <dbReference type="Proteomes" id="UP000015503"/>
    </source>
</evidence>
<proteinExistence type="predicted"/>
<organism evidence="2 3">
    <name type="scientific">Metapseudomonas resinovorans NBRC 106553</name>
    <dbReference type="NCBI Taxonomy" id="1245471"/>
    <lineage>
        <taxon>Bacteria</taxon>
        <taxon>Pseudomonadati</taxon>
        <taxon>Pseudomonadota</taxon>
        <taxon>Gammaproteobacteria</taxon>
        <taxon>Pseudomonadales</taxon>
        <taxon>Pseudomonadaceae</taxon>
        <taxon>Metapseudomonas</taxon>
    </lineage>
</organism>
<evidence type="ECO:0000313" key="2">
    <source>
        <dbReference type="EMBL" id="BAN48182.1"/>
    </source>
</evidence>
<dbReference type="KEGG" id="pre:PCA10_24500"/>
<keyword evidence="3" id="KW-1185">Reference proteome</keyword>
<name>S6AEM1_METRE</name>
<evidence type="ECO:0000256" key="1">
    <source>
        <dbReference type="SAM" id="MobiDB-lite"/>
    </source>
</evidence>
<sequence>MEAMATRRTETGSKVEAKRLDSDDMGRIRAMARGLARWNGYVQHNAQKAGYEQYVAQDR</sequence>
<protein>
    <submittedName>
        <fullName evidence="2">Uncharacterized protein</fullName>
    </submittedName>
</protein>
<dbReference type="HOGENOM" id="CLU_2957225_0_0_6"/>
<dbReference type="EMBL" id="AP013068">
    <property type="protein sequence ID" value="BAN48182.1"/>
    <property type="molecule type" value="Genomic_DNA"/>
</dbReference>
<dbReference type="AlphaFoldDB" id="S6AEM1"/>
<dbReference type="Proteomes" id="UP000015503">
    <property type="component" value="Chromosome"/>
</dbReference>
<feature type="region of interest" description="Disordered" evidence="1">
    <location>
        <begin position="1"/>
        <end position="20"/>
    </location>
</feature>
<reference evidence="2 3" key="1">
    <citation type="journal article" date="2013" name="Genome Announc.">
        <title>Complete Genome Sequence of the Carbazole Degrader Pseudomonas resinovorans Strain CA10 (NBRC 106553).</title>
        <authorList>
            <person name="Shintani M."/>
            <person name="Hosoyama A."/>
            <person name="Ohji S."/>
            <person name="Tsuchikane K."/>
            <person name="Takarada H."/>
            <person name="Yamazoe A."/>
            <person name="Fujita N."/>
            <person name="Nojiri H."/>
        </authorList>
    </citation>
    <scope>NUCLEOTIDE SEQUENCE [LARGE SCALE GENOMIC DNA]</scope>
    <source>
        <strain evidence="2 3">NBRC 106553</strain>
    </source>
</reference>
<gene>
    <name evidence="2" type="ORF">PCA10_24500</name>
</gene>